<dbReference type="PANTHER" id="PTHR42941">
    <property type="entry name" value="SLL1037 PROTEIN"/>
    <property type="match status" value="1"/>
</dbReference>
<feature type="region of interest" description="Disordered" evidence="1">
    <location>
        <begin position="1"/>
        <end position="88"/>
    </location>
</feature>
<reference evidence="2 3" key="1">
    <citation type="submission" date="2019-09" db="EMBL/GenBank/DDBJ databases">
        <title>Phylogeny of genus Pseudoclavibacter and closely related genus.</title>
        <authorList>
            <person name="Li Y."/>
        </authorList>
    </citation>
    <scope>NUCLEOTIDE SEQUENCE [LARGE SCALE GENOMIC DNA]</scope>
    <source>
        <strain evidence="2 3">DSM 23821</strain>
    </source>
</reference>
<dbReference type="InterPro" id="IPR011852">
    <property type="entry name" value="TRAP_TAXI"/>
</dbReference>
<dbReference type="Proteomes" id="UP000467240">
    <property type="component" value="Unassembled WGS sequence"/>
</dbReference>
<feature type="compositionally biased region" description="Basic and acidic residues" evidence="1">
    <location>
        <begin position="76"/>
        <end position="86"/>
    </location>
</feature>
<evidence type="ECO:0000256" key="1">
    <source>
        <dbReference type="SAM" id="MobiDB-lite"/>
    </source>
</evidence>
<evidence type="ECO:0000313" key="3">
    <source>
        <dbReference type="Proteomes" id="UP000467240"/>
    </source>
</evidence>
<evidence type="ECO:0000313" key="2">
    <source>
        <dbReference type="EMBL" id="KAB1662320.1"/>
    </source>
</evidence>
<protein>
    <submittedName>
        <fullName evidence="2">TAXI family TRAP transporter solute-binding subunit</fullName>
    </submittedName>
</protein>
<proteinExistence type="predicted"/>
<dbReference type="AlphaFoldDB" id="A0A7J5C2B9"/>
<gene>
    <name evidence="2" type="ORF">F8O01_02345</name>
</gene>
<sequence length="420" mass="45003">MPSERSRGDRRDPARQREGVRGRGRPCHARCARGGPARRPGDRRRRAGARSGGPRTPRYPILAGPGTPLASRHGARPRDRRPARARERWRRHLRPRGRRWPPGPCAIRADHVSVTRRTLLQGAAVLAALQLAGCAPRVGEDGIRMACGERGGTYLQFGELLDAAFSDRRPGGLTVLETEGSVENLELLRSGDAELAIVLADAAADDAREKVAIGRVYQNYLQCFTLADGHVRGVDDLRGRRVSVGAPRSGAALTAGRVFDALGLTEGPDPVQVEKLKLDDAVTALVSGELDAFVWSGGLPLPAVTEVRTESPVSLVDLTAALPALRDAHPGAYVAASVPPGAYGTPAAIPSIGISNYLLARADFPDDHATALVDVLIDDADRLVPTESLGVQFLTASNLVDTPPIALHPAARRRYRERYG</sequence>
<feature type="compositionally biased region" description="Basic residues" evidence="1">
    <location>
        <begin position="22"/>
        <end position="31"/>
    </location>
</feature>
<feature type="compositionally biased region" description="Basic and acidic residues" evidence="1">
    <location>
        <begin position="1"/>
        <end position="21"/>
    </location>
</feature>
<dbReference type="NCBIfam" id="TIGR02122">
    <property type="entry name" value="TRAP_TAXI"/>
    <property type="match status" value="1"/>
</dbReference>
<accession>A0A7J5C2B9</accession>
<dbReference type="PANTHER" id="PTHR42941:SF1">
    <property type="entry name" value="SLL1037 PROTEIN"/>
    <property type="match status" value="1"/>
</dbReference>
<organism evidence="2 3">
    <name type="scientific">Pseudoclavibacter chungangensis</name>
    <dbReference type="NCBI Taxonomy" id="587635"/>
    <lineage>
        <taxon>Bacteria</taxon>
        <taxon>Bacillati</taxon>
        <taxon>Actinomycetota</taxon>
        <taxon>Actinomycetes</taxon>
        <taxon>Micrococcales</taxon>
        <taxon>Microbacteriaceae</taxon>
        <taxon>Pseudoclavibacter</taxon>
    </lineage>
</organism>
<name>A0A7J5C2B9_9MICO</name>
<keyword evidence="3" id="KW-1185">Reference proteome</keyword>
<dbReference type="OrthoDB" id="5582316at2"/>
<comment type="caution">
    <text evidence="2">The sequence shown here is derived from an EMBL/GenBank/DDBJ whole genome shotgun (WGS) entry which is preliminary data.</text>
</comment>
<dbReference type="EMBL" id="WBJZ01000002">
    <property type="protein sequence ID" value="KAB1662320.1"/>
    <property type="molecule type" value="Genomic_DNA"/>
</dbReference>
<dbReference type="Gene3D" id="3.40.190.10">
    <property type="entry name" value="Periplasmic binding protein-like II"/>
    <property type="match status" value="2"/>
</dbReference>
<dbReference type="Pfam" id="PF16868">
    <property type="entry name" value="NMT1_3"/>
    <property type="match status" value="1"/>
</dbReference>
<dbReference type="SUPFAM" id="SSF53850">
    <property type="entry name" value="Periplasmic binding protein-like II"/>
    <property type="match status" value="1"/>
</dbReference>